<gene>
    <name evidence="10" type="ORF">ACFSMZ_14520</name>
</gene>
<keyword evidence="4 7" id="KW-1133">Transmembrane helix</keyword>
<feature type="transmembrane region" description="Helical" evidence="7">
    <location>
        <begin position="362"/>
        <end position="383"/>
    </location>
</feature>
<feature type="compositionally biased region" description="Basic and acidic residues" evidence="6">
    <location>
        <begin position="778"/>
        <end position="792"/>
    </location>
</feature>
<comment type="subcellular location">
    <subcellularLocation>
        <location evidence="1">Cell membrane</location>
        <topology evidence="1">Multi-pass membrane protein</topology>
    </subcellularLocation>
</comment>
<dbReference type="PANTHER" id="PTHR30619">
    <property type="entry name" value="DNA INTERNALIZATION/COMPETENCE PROTEIN COMEC/REC2"/>
    <property type="match status" value="1"/>
</dbReference>
<dbReference type="Pfam" id="PF03772">
    <property type="entry name" value="Competence"/>
    <property type="match status" value="1"/>
</dbReference>
<feature type="transmembrane region" description="Helical" evidence="7">
    <location>
        <begin position="591"/>
        <end position="609"/>
    </location>
</feature>
<dbReference type="Proteomes" id="UP001597373">
    <property type="component" value="Unassembled WGS sequence"/>
</dbReference>
<keyword evidence="5 7" id="KW-0472">Membrane</keyword>
<feature type="transmembrane region" description="Helical" evidence="7">
    <location>
        <begin position="76"/>
        <end position="95"/>
    </location>
</feature>
<feature type="region of interest" description="Disordered" evidence="6">
    <location>
        <begin position="772"/>
        <end position="792"/>
    </location>
</feature>
<feature type="transmembrane region" description="Helical" evidence="7">
    <location>
        <begin position="320"/>
        <end position="342"/>
    </location>
</feature>
<evidence type="ECO:0000256" key="2">
    <source>
        <dbReference type="ARBA" id="ARBA00022475"/>
    </source>
</evidence>
<evidence type="ECO:0000256" key="5">
    <source>
        <dbReference type="ARBA" id="ARBA00023136"/>
    </source>
</evidence>
<accession>A0ABW5DIQ8</accession>
<dbReference type="NCBIfam" id="TIGR00360">
    <property type="entry name" value="ComEC_N-term"/>
    <property type="match status" value="1"/>
</dbReference>
<dbReference type="InterPro" id="IPR004477">
    <property type="entry name" value="ComEC_N"/>
</dbReference>
<evidence type="ECO:0000256" key="4">
    <source>
        <dbReference type="ARBA" id="ARBA00022989"/>
    </source>
</evidence>
<reference evidence="11" key="1">
    <citation type="journal article" date="2019" name="Int. J. Syst. Evol. Microbiol.">
        <title>The Global Catalogue of Microorganisms (GCM) 10K type strain sequencing project: providing services to taxonomists for standard genome sequencing and annotation.</title>
        <authorList>
            <consortium name="The Broad Institute Genomics Platform"/>
            <consortium name="The Broad Institute Genome Sequencing Center for Infectious Disease"/>
            <person name="Wu L."/>
            <person name="Ma J."/>
        </authorList>
    </citation>
    <scope>NUCLEOTIDE SEQUENCE [LARGE SCALE GENOMIC DNA]</scope>
    <source>
        <strain evidence="11">KCTC 23707</strain>
    </source>
</reference>
<feature type="domain" description="DUF4131" evidence="9">
    <location>
        <begin position="103"/>
        <end position="248"/>
    </location>
</feature>
<protein>
    <submittedName>
        <fullName evidence="10">ComEC/Rec2 family competence protein</fullName>
    </submittedName>
</protein>
<keyword evidence="2" id="KW-1003">Cell membrane</keyword>
<feature type="transmembrane region" description="Helical" evidence="7">
    <location>
        <begin position="404"/>
        <end position="422"/>
    </location>
</feature>
<evidence type="ECO:0000256" key="6">
    <source>
        <dbReference type="SAM" id="MobiDB-lite"/>
    </source>
</evidence>
<feature type="transmembrane region" description="Helical" evidence="7">
    <location>
        <begin position="469"/>
        <end position="494"/>
    </location>
</feature>
<name>A0ABW5DIQ8_9HYPH</name>
<organism evidence="10 11">
    <name type="scientific">Chelativorans composti</name>
    <dbReference type="NCBI Taxonomy" id="768533"/>
    <lineage>
        <taxon>Bacteria</taxon>
        <taxon>Pseudomonadati</taxon>
        <taxon>Pseudomonadota</taxon>
        <taxon>Alphaproteobacteria</taxon>
        <taxon>Hyphomicrobiales</taxon>
        <taxon>Phyllobacteriaceae</taxon>
        <taxon>Chelativorans</taxon>
    </lineage>
</organism>
<dbReference type="RefSeq" id="WP_345098238.1">
    <property type="nucleotide sequence ID" value="NZ_BAABGS010000012.1"/>
</dbReference>
<comment type="caution">
    <text evidence="10">The sequence shown here is derived from an EMBL/GenBank/DDBJ whole genome shotgun (WGS) entry which is preliminary data.</text>
</comment>
<keyword evidence="11" id="KW-1185">Reference proteome</keyword>
<evidence type="ECO:0000313" key="10">
    <source>
        <dbReference type="EMBL" id="MFD2260963.1"/>
    </source>
</evidence>
<evidence type="ECO:0000256" key="3">
    <source>
        <dbReference type="ARBA" id="ARBA00022692"/>
    </source>
</evidence>
<sequence length="792" mass="83892">MSPLAVERSVDERAHFQRTDLPEAATVLVPGGFPAPVPDLPATTPVPDLRTGIVSRLVKLRDQLAAMCAAEQARGAAFLCVPVALGTGAITYFSLPFEPHGGTILATAAALAALVWFSAGRTILFFLSGMGLAFAAGAGFAKLEAWRASTPVVGSEVSTRVTGRVVQVEHQASGRIRLTLDLARTERPALRHAPERVRLTARAVPEGLRSGDVVQGFARLLPPSGPVRPGGYDFAFASFFNGIGATGFFLSEVVRVEEKGGDLFLFERMLQALETLREALAERIRQHVSGPHGEVAVALITGHRAGIPEEMNEALRRSGLAHVLSISGLHMALVAGTVMLMIRMSAAFFPVFASRVPVKKIAAAAALVFCTLYLSISGAEVAAQRSYLMLAVMLLALMFDRAAISMRNVAIAAIVILVIAPHEIMGPSFQMSFGATGALVAAFAAWTDWRSRRPGGIPSRHPLAKVMRFALAGLTGLALTSLVAGLATTIYGVWHFQRASPYALPANLLAMPVISAVVMPSAVCAILALPFGLEGYFLRAMQWGLGVMVDIATWFSDRSPLDTVGLAPAAATLWFTLALLVLVISTTRLRLAAIPLLALGFIALMNRTLPDVLVTEDARLIGVRGDGVLAINRARGSTLALDDWKRALLAPEVAGSVTLKSDSADGGGPDGRFVCREGTCVLLRADGLRLVHVRTADSALDHCSTAALIVVEDATVEKSCGEGSAALVLTGRELARRGAAAIALAGGGQQPSVNFAVAEPFRPWHAHRAFSRAARGLPPRESERQTRENRGQ</sequence>
<proteinExistence type="predicted"/>
<dbReference type="PANTHER" id="PTHR30619:SF1">
    <property type="entry name" value="RECOMBINATION PROTEIN 2"/>
    <property type="match status" value="1"/>
</dbReference>
<evidence type="ECO:0000313" key="11">
    <source>
        <dbReference type="Proteomes" id="UP001597373"/>
    </source>
</evidence>
<evidence type="ECO:0000256" key="1">
    <source>
        <dbReference type="ARBA" id="ARBA00004651"/>
    </source>
</evidence>
<dbReference type="Pfam" id="PF13567">
    <property type="entry name" value="DUF4131"/>
    <property type="match status" value="1"/>
</dbReference>
<feature type="transmembrane region" description="Helical" evidence="7">
    <location>
        <begin position="506"/>
        <end position="529"/>
    </location>
</feature>
<evidence type="ECO:0000259" key="8">
    <source>
        <dbReference type="Pfam" id="PF03772"/>
    </source>
</evidence>
<dbReference type="InterPro" id="IPR052159">
    <property type="entry name" value="Competence_DNA_uptake"/>
</dbReference>
<dbReference type="InterPro" id="IPR025405">
    <property type="entry name" value="DUF4131"/>
</dbReference>
<dbReference type="EMBL" id="JBHUIR010000054">
    <property type="protein sequence ID" value="MFD2260963.1"/>
    <property type="molecule type" value="Genomic_DNA"/>
</dbReference>
<feature type="domain" description="ComEC/Rec2-related protein" evidence="8">
    <location>
        <begin position="299"/>
        <end position="584"/>
    </location>
</feature>
<keyword evidence="3 7" id="KW-0812">Transmembrane</keyword>
<evidence type="ECO:0000256" key="7">
    <source>
        <dbReference type="SAM" id="Phobius"/>
    </source>
</evidence>
<feature type="transmembrane region" description="Helical" evidence="7">
    <location>
        <begin position="567"/>
        <end position="584"/>
    </location>
</feature>
<evidence type="ECO:0000259" key="9">
    <source>
        <dbReference type="Pfam" id="PF13567"/>
    </source>
</evidence>